<evidence type="ECO:0000256" key="2">
    <source>
        <dbReference type="ARBA" id="ARBA00022833"/>
    </source>
</evidence>
<sequence>MLAVQKTDVHQPLTLQDVPTPQHCGPDQVLIQIHATGICGSDLHLAHWTGWPAERLPLTLGHEFSGVVTAVGERVRQPTVGARVVVQSDVVCGQCEACRRGDTARCAQLGFIGVTHAGAFCSHIAVAASSCLTLPDALDLDIAALAEPLAVARCALRTSGLQAGDTALVLGPGSIGQAIALQALDLGARHVVVAGLNDEARLAQCQALGLTHTVDLAHDTVPQALQRLTGEATVQHVFEATGHPQSIADGLGVLGVGGVLTVCGVHFQPATVDTRLIVMNRLQVRGSLGSATQDWHEVLAFMARRGADLAPMITHRVPLQAFERGFELARSKAASKVLLLPTA</sequence>
<dbReference type="Gene3D" id="3.90.180.10">
    <property type="entry name" value="Medium-chain alcohol dehydrogenases, catalytic domain"/>
    <property type="match status" value="1"/>
</dbReference>
<dbReference type="AlphaFoldDB" id="A0A1Y0ERW2"/>
<evidence type="ECO:0000259" key="6">
    <source>
        <dbReference type="Pfam" id="PF08240"/>
    </source>
</evidence>
<dbReference type="GO" id="GO:0008270">
    <property type="term" value="F:zinc ion binding"/>
    <property type="evidence" value="ECO:0007669"/>
    <property type="project" value="InterPro"/>
</dbReference>
<evidence type="ECO:0000259" key="5">
    <source>
        <dbReference type="Pfam" id="PF00107"/>
    </source>
</evidence>
<evidence type="ECO:0008006" key="9">
    <source>
        <dbReference type="Google" id="ProtNLM"/>
    </source>
</evidence>
<protein>
    <recommendedName>
        <fullName evidence="9">Enoyl reductase (ER) domain-containing protein</fullName>
    </recommendedName>
</protein>
<dbReference type="InterPro" id="IPR013149">
    <property type="entry name" value="ADH-like_C"/>
</dbReference>
<evidence type="ECO:0000313" key="7">
    <source>
        <dbReference type="EMBL" id="ARU06404.1"/>
    </source>
</evidence>
<evidence type="ECO:0000256" key="1">
    <source>
        <dbReference type="ARBA" id="ARBA00022723"/>
    </source>
</evidence>
<dbReference type="RefSeq" id="WP_087283515.1">
    <property type="nucleotide sequence ID" value="NZ_CP021455.1"/>
</dbReference>
<dbReference type="Proteomes" id="UP000196138">
    <property type="component" value="Chromosome"/>
</dbReference>
<reference evidence="7 8" key="1">
    <citation type="submission" date="2017-05" db="EMBL/GenBank/DDBJ databases">
        <authorList>
            <person name="Song R."/>
            <person name="Chenine A.L."/>
            <person name="Ruprecht R.M."/>
        </authorList>
    </citation>
    <scope>NUCLEOTIDE SEQUENCE [LARGE SCALE GENOMIC DNA]</scope>
    <source>
        <strain evidence="7 8">DSM 26136</strain>
    </source>
</reference>
<dbReference type="PANTHER" id="PTHR43401">
    <property type="entry name" value="L-THREONINE 3-DEHYDROGENASE"/>
    <property type="match status" value="1"/>
</dbReference>
<dbReference type="Pfam" id="PF00107">
    <property type="entry name" value="ADH_zinc_N"/>
    <property type="match status" value="1"/>
</dbReference>
<dbReference type="KEGG" id="cser:CCO03_18625"/>
<evidence type="ECO:0000313" key="8">
    <source>
        <dbReference type="Proteomes" id="UP000196138"/>
    </source>
</evidence>
<dbReference type="InterPro" id="IPR011032">
    <property type="entry name" value="GroES-like_sf"/>
</dbReference>
<comment type="cofactor">
    <cofactor evidence="4">
        <name>Zn(2+)</name>
        <dbReference type="ChEBI" id="CHEBI:29105"/>
    </cofactor>
</comment>
<proteinExistence type="inferred from homology"/>
<comment type="similarity">
    <text evidence="4">Belongs to the zinc-containing alcohol dehydrogenase family.</text>
</comment>
<evidence type="ECO:0000256" key="4">
    <source>
        <dbReference type="RuleBase" id="RU361277"/>
    </source>
</evidence>
<gene>
    <name evidence="7" type="ORF">CCO03_18625</name>
</gene>
<dbReference type="PANTHER" id="PTHR43401:SF2">
    <property type="entry name" value="L-THREONINE 3-DEHYDROGENASE"/>
    <property type="match status" value="1"/>
</dbReference>
<dbReference type="InterPro" id="IPR013154">
    <property type="entry name" value="ADH-like_N"/>
</dbReference>
<accession>A0A1Y0ERW2</accession>
<dbReference type="Pfam" id="PF08240">
    <property type="entry name" value="ADH_N"/>
    <property type="match status" value="1"/>
</dbReference>
<dbReference type="SUPFAM" id="SSF50129">
    <property type="entry name" value="GroES-like"/>
    <property type="match status" value="1"/>
</dbReference>
<keyword evidence="2 4" id="KW-0862">Zinc</keyword>
<name>A0A1Y0ERW2_9BURK</name>
<keyword evidence="3" id="KW-0560">Oxidoreductase</keyword>
<feature type="domain" description="Alcohol dehydrogenase-like C-terminal" evidence="5">
    <location>
        <begin position="175"/>
        <end position="303"/>
    </location>
</feature>
<dbReference type="InterPro" id="IPR002328">
    <property type="entry name" value="ADH_Zn_CS"/>
</dbReference>
<keyword evidence="1 4" id="KW-0479">Metal-binding</keyword>
<dbReference type="SUPFAM" id="SSF51735">
    <property type="entry name" value="NAD(P)-binding Rossmann-fold domains"/>
    <property type="match status" value="1"/>
</dbReference>
<evidence type="ECO:0000256" key="3">
    <source>
        <dbReference type="ARBA" id="ARBA00023002"/>
    </source>
</evidence>
<dbReference type="PROSITE" id="PS00059">
    <property type="entry name" value="ADH_ZINC"/>
    <property type="match status" value="1"/>
</dbReference>
<dbReference type="OrthoDB" id="5484143at2"/>
<dbReference type="GO" id="GO:0016491">
    <property type="term" value="F:oxidoreductase activity"/>
    <property type="evidence" value="ECO:0007669"/>
    <property type="project" value="UniProtKB-KW"/>
</dbReference>
<dbReference type="InterPro" id="IPR050129">
    <property type="entry name" value="Zn_alcohol_dh"/>
</dbReference>
<dbReference type="Gene3D" id="3.40.50.720">
    <property type="entry name" value="NAD(P)-binding Rossmann-like Domain"/>
    <property type="match status" value="1"/>
</dbReference>
<organism evidence="7 8">
    <name type="scientific">Comamonas serinivorans</name>
    <dbReference type="NCBI Taxonomy" id="1082851"/>
    <lineage>
        <taxon>Bacteria</taxon>
        <taxon>Pseudomonadati</taxon>
        <taxon>Pseudomonadota</taxon>
        <taxon>Betaproteobacteria</taxon>
        <taxon>Burkholderiales</taxon>
        <taxon>Comamonadaceae</taxon>
        <taxon>Comamonas</taxon>
    </lineage>
</organism>
<dbReference type="EMBL" id="CP021455">
    <property type="protein sequence ID" value="ARU06404.1"/>
    <property type="molecule type" value="Genomic_DNA"/>
</dbReference>
<dbReference type="InterPro" id="IPR036291">
    <property type="entry name" value="NAD(P)-bd_dom_sf"/>
</dbReference>
<feature type="domain" description="Alcohol dehydrogenase-like N-terminal" evidence="6">
    <location>
        <begin position="25"/>
        <end position="136"/>
    </location>
</feature>
<keyword evidence="8" id="KW-1185">Reference proteome</keyword>